<proteinExistence type="predicted"/>
<reference evidence="1 2" key="1">
    <citation type="journal article" date="2015" name="Genome Biol. Evol.">
        <title>Phylogenomic analyses indicate that early fungi evolved digesting cell walls of algal ancestors of land plants.</title>
        <authorList>
            <person name="Chang Y."/>
            <person name="Wang S."/>
            <person name="Sekimoto S."/>
            <person name="Aerts A.L."/>
            <person name="Choi C."/>
            <person name="Clum A."/>
            <person name="LaButti K.M."/>
            <person name="Lindquist E.A."/>
            <person name="Yee Ngan C."/>
            <person name="Ohm R.A."/>
            <person name="Salamov A.A."/>
            <person name="Grigoriev I.V."/>
            <person name="Spatafora J.W."/>
            <person name="Berbee M.L."/>
        </authorList>
    </citation>
    <scope>NUCLEOTIDE SEQUENCE [LARGE SCALE GENOMIC DNA]</scope>
    <source>
        <strain evidence="1 2">NRRL 28638</strain>
    </source>
</reference>
<dbReference type="Proteomes" id="UP000070444">
    <property type="component" value="Unassembled WGS sequence"/>
</dbReference>
<evidence type="ECO:0000313" key="2">
    <source>
        <dbReference type="Proteomes" id="UP000070444"/>
    </source>
</evidence>
<name>A0A137PHB7_CONC2</name>
<sequence length="118" mass="13512">MEVYELKVGGFDTLTNKWENVKIKASVFETHITTLKFIDFSAITYKDKIIVFGGIAVENQSNSHQPSRHLGFFDFKSKIWNWSPILNEDGSSYKPATEGRSILVFNDQLIICTDVFDE</sequence>
<accession>A0A137PHB7</accession>
<evidence type="ECO:0008006" key="3">
    <source>
        <dbReference type="Google" id="ProtNLM"/>
    </source>
</evidence>
<dbReference type="AlphaFoldDB" id="A0A137PHB7"/>
<dbReference type="InterPro" id="IPR015915">
    <property type="entry name" value="Kelch-typ_b-propeller"/>
</dbReference>
<organism evidence="1 2">
    <name type="scientific">Conidiobolus coronatus (strain ATCC 28846 / CBS 209.66 / NRRL 28638)</name>
    <name type="common">Delacroixia coronata</name>
    <dbReference type="NCBI Taxonomy" id="796925"/>
    <lineage>
        <taxon>Eukaryota</taxon>
        <taxon>Fungi</taxon>
        <taxon>Fungi incertae sedis</taxon>
        <taxon>Zoopagomycota</taxon>
        <taxon>Entomophthoromycotina</taxon>
        <taxon>Entomophthoromycetes</taxon>
        <taxon>Entomophthorales</taxon>
        <taxon>Ancylistaceae</taxon>
        <taxon>Conidiobolus</taxon>
    </lineage>
</organism>
<gene>
    <name evidence="1" type="ORF">CONCODRAFT_2706</name>
</gene>
<evidence type="ECO:0000313" key="1">
    <source>
        <dbReference type="EMBL" id="KXN74321.1"/>
    </source>
</evidence>
<dbReference type="EMBL" id="KQ964425">
    <property type="protein sequence ID" value="KXN74321.1"/>
    <property type="molecule type" value="Genomic_DNA"/>
</dbReference>
<dbReference type="SUPFAM" id="SSF117281">
    <property type="entry name" value="Kelch motif"/>
    <property type="match status" value="1"/>
</dbReference>
<keyword evidence="2" id="KW-1185">Reference proteome</keyword>
<protein>
    <recommendedName>
        <fullName evidence="3">Galactose oxidase</fullName>
    </recommendedName>
</protein>
<dbReference type="Gene3D" id="2.120.10.80">
    <property type="entry name" value="Kelch-type beta propeller"/>
    <property type="match status" value="1"/>
</dbReference>